<gene>
    <name evidence="1" type="ORF">FOQG_18388</name>
</gene>
<evidence type="ECO:0008006" key="3">
    <source>
        <dbReference type="Google" id="ProtNLM"/>
    </source>
</evidence>
<proteinExistence type="predicted"/>
<accession>X0BDI0</accession>
<name>X0BDI0_FUSOX</name>
<dbReference type="AlphaFoldDB" id="X0BDI0"/>
<dbReference type="Pfam" id="PF13095">
    <property type="entry name" value="FTA2"/>
    <property type="match status" value="1"/>
</dbReference>
<sequence length="292" mass="33386">MSRRKGSQSAVSELPPCEGPKLNVFQHHKSRIQWLERLDNEDEDVTSSQGYVFRALIRGHEYAVKVIRRSFHHDLPAVWYQFKFFDPMSTEYFWGPSLGEDTPLDTAAYYTDPFYAECRAYGRIHEAIKQRVLKSDIAVPCHGFLFLRPNDQEALKNLDIDLGLEEIDLDYQKSTIGGLRARAIVKEIASSDSGVNSKSIRKILSKVTTLNKAGIYNMDIRIDNFRDGKIVDFGSSWTEPHALLDSLSQDAALESKIADRVMFDQMVEEEEIENLGEVKALHPMRLRSQSVR</sequence>
<keyword evidence="2" id="KW-1185">Reference proteome</keyword>
<dbReference type="HOGENOM" id="CLU_042091_1_0_1"/>
<evidence type="ECO:0000313" key="2">
    <source>
        <dbReference type="Proteomes" id="UP000030663"/>
    </source>
</evidence>
<evidence type="ECO:0000313" key="1">
    <source>
        <dbReference type="EMBL" id="EXK76883.1"/>
    </source>
</evidence>
<dbReference type="InterPro" id="IPR025213">
    <property type="entry name" value="Sim4_Fta2"/>
</dbReference>
<protein>
    <recommendedName>
        <fullName evidence="3">Protein kinase domain-containing protein</fullName>
    </recommendedName>
</protein>
<dbReference type="Proteomes" id="UP000030663">
    <property type="component" value="Unassembled WGS sequence"/>
</dbReference>
<organism evidence="1 2">
    <name type="scientific">Fusarium oxysporum f. sp. raphani 54005</name>
    <dbReference type="NCBI Taxonomy" id="1089458"/>
    <lineage>
        <taxon>Eukaryota</taxon>
        <taxon>Fungi</taxon>
        <taxon>Dikarya</taxon>
        <taxon>Ascomycota</taxon>
        <taxon>Pezizomycotina</taxon>
        <taxon>Sordariomycetes</taxon>
        <taxon>Hypocreomycetidae</taxon>
        <taxon>Hypocreales</taxon>
        <taxon>Nectriaceae</taxon>
        <taxon>Fusarium</taxon>
        <taxon>Fusarium oxysporum species complex</taxon>
    </lineage>
</organism>
<dbReference type="EMBL" id="JH658670">
    <property type="protein sequence ID" value="EXK76883.1"/>
    <property type="molecule type" value="Genomic_DNA"/>
</dbReference>
<reference evidence="1 2" key="1">
    <citation type="submission" date="2011-11" db="EMBL/GenBank/DDBJ databases">
        <title>The Genome Sequence of Fusarium oxysporum PHW815.</title>
        <authorList>
            <consortium name="The Broad Institute Genome Sequencing Platform"/>
            <person name="Ma L.-J."/>
            <person name="Gale L.R."/>
            <person name="Schwartz D.C."/>
            <person name="Zhou S."/>
            <person name="Corby-Kistler H."/>
            <person name="Young S.K."/>
            <person name="Zeng Q."/>
            <person name="Gargeya S."/>
            <person name="Fitzgerald M."/>
            <person name="Haas B."/>
            <person name="Abouelleil A."/>
            <person name="Alvarado L."/>
            <person name="Arachchi H.M."/>
            <person name="Berlin A."/>
            <person name="Brown A."/>
            <person name="Chapman S.B."/>
            <person name="Chen Z."/>
            <person name="Dunbar C."/>
            <person name="Freedman E."/>
            <person name="Gearin G."/>
            <person name="Goldberg J."/>
            <person name="Griggs A."/>
            <person name="Gujja S."/>
            <person name="Heiman D."/>
            <person name="Howarth C."/>
            <person name="Larson L."/>
            <person name="Lui A."/>
            <person name="MacDonald P.J.P."/>
            <person name="Montmayeur A."/>
            <person name="Murphy C."/>
            <person name="Neiman D."/>
            <person name="Pearson M."/>
            <person name="Priest M."/>
            <person name="Roberts A."/>
            <person name="Saif S."/>
            <person name="Shea T."/>
            <person name="Shenoy N."/>
            <person name="Sisk P."/>
            <person name="Stolte C."/>
            <person name="Sykes S."/>
            <person name="Wortman J."/>
            <person name="Nusbaum C."/>
            <person name="Birren B."/>
        </authorList>
    </citation>
    <scope>NUCLEOTIDE SEQUENCE [LARGE SCALE GENOMIC DNA]</scope>
    <source>
        <strain evidence="1 2">54005</strain>
    </source>
</reference>
<dbReference type="OrthoDB" id="3432781at2759"/>